<evidence type="ECO:0000259" key="10">
    <source>
        <dbReference type="PROSITE" id="PS50072"/>
    </source>
</evidence>
<dbReference type="PROSITE" id="PS50072">
    <property type="entry name" value="CSA_PPIASE_2"/>
    <property type="match status" value="1"/>
</dbReference>
<comment type="subcellular location">
    <subcellularLocation>
        <location evidence="2">Nucleus</location>
    </subcellularLocation>
</comment>
<dbReference type="EC" id="5.2.1.8" evidence="3"/>
<evidence type="ECO:0000256" key="7">
    <source>
        <dbReference type="ARBA" id="ARBA00023242"/>
    </source>
</evidence>
<dbReference type="InterPro" id="IPR035542">
    <property type="entry name" value="CRIP"/>
</dbReference>
<dbReference type="OrthoDB" id="2083at2759"/>
<gene>
    <name evidence="12" type="ORF">P879_03149</name>
</gene>
<dbReference type="InterPro" id="IPR002130">
    <property type="entry name" value="Cyclophilin-type_PPIase_dom"/>
</dbReference>
<dbReference type="SUPFAM" id="SSF50891">
    <property type="entry name" value="Cyclophilin-like"/>
    <property type="match status" value="1"/>
</dbReference>
<dbReference type="InterPro" id="IPR029000">
    <property type="entry name" value="Cyclophilin-like_dom_sf"/>
</dbReference>
<comment type="caution">
    <text evidence="12">The sequence shown here is derived from an EMBL/GenBank/DDBJ whole genome shotgun (WGS) entry which is preliminary data.</text>
</comment>
<dbReference type="AlphaFoldDB" id="A0A8T0DMS5"/>
<dbReference type="PROSITE" id="PS50102">
    <property type="entry name" value="RRM"/>
    <property type="match status" value="1"/>
</dbReference>
<evidence type="ECO:0000256" key="2">
    <source>
        <dbReference type="ARBA" id="ARBA00004123"/>
    </source>
</evidence>
<dbReference type="GO" id="GO:0003723">
    <property type="term" value="F:RNA binding"/>
    <property type="evidence" value="ECO:0007669"/>
    <property type="project" value="UniProtKB-UniRule"/>
</dbReference>
<dbReference type="Proteomes" id="UP000699462">
    <property type="component" value="Unassembled WGS sequence"/>
</dbReference>
<evidence type="ECO:0000256" key="6">
    <source>
        <dbReference type="ARBA" id="ARBA00023235"/>
    </source>
</evidence>
<keyword evidence="6" id="KW-0413">Isomerase</keyword>
<dbReference type="PRINTS" id="PR00153">
    <property type="entry name" value="CSAPPISMRASE"/>
</dbReference>
<keyword evidence="13" id="KW-1185">Reference proteome</keyword>
<reference evidence="12 13" key="1">
    <citation type="submission" date="2019-07" db="EMBL/GenBank/DDBJ databases">
        <title>Annotation for the trematode Paragonimus westermani.</title>
        <authorList>
            <person name="Choi Y.-J."/>
        </authorList>
    </citation>
    <scope>NUCLEOTIDE SEQUENCE [LARGE SCALE GENOMIC DNA]</scope>
    <source>
        <strain evidence="12">180907_Pwestermani</strain>
    </source>
</reference>
<keyword evidence="4 8" id="KW-0694">RNA-binding</keyword>
<feature type="region of interest" description="Disordered" evidence="9">
    <location>
        <begin position="812"/>
        <end position="833"/>
    </location>
</feature>
<dbReference type="EMBL" id="JTDF01002044">
    <property type="protein sequence ID" value="KAF8569245.1"/>
    <property type="molecule type" value="Genomic_DNA"/>
</dbReference>
<dbReference type="PANTHER" id="PTHR45843">
    <property type="entry name" value="PEPTIDYL-PROLYL CIS-TRANS ISOMERASE-LIKE 4"/>
    <property type="match status" value="1"/>
</dbReference>
<feature type="domain" description="PPIase cyclophilin-type" evidence="10">
    <location>
        <begin position="6"/>
        <end position="161"/>
    </location>
</feature>
<proteinExistence type="predicted"/>
<protein>
    <recommendedName>
        <fullName evidence="3">peptidylprolyl isomerase</fullName>
        <ecNumber evidence="3">5.2.1.8</ecNumber>
    </recommendedName>
</protein>
<accession>A0A8T0DMS5</accession>
<dbReference type="Gene3D" id="2.40.100.10">
    <property type="entry name" value="Cyclophilin-like"/>
    <property type="match status" value="1"/>
</dbReference>
<evidence type="ECO:0000256" key="9">
    <source>
        <dbReference type="SAM" id="MobiDB-lite"/>
    </source>
</evidence>
<feature type="region of interest" description="Disordered" evidence="9">
    <location>
        <begin position="334"/>
        <end position="455"/>
    </location>
</feature>
<evidence type="ECO:0000313" key="13">
    <source>
        <dbReference type="Proteomes" id="UP000699462"/>
    </source>
</evidence>
<dbReference type="Pfam" id="PF00076">
    <property type="entry name" value="RRM_1"/>
    <property type="match status" value="1"/>
</dbReference>
<dbReference type="InterPro" id="IPR000504">
    <property type="entry name" value="RRM_dom"/>
</dbReference>
<dbReference type="SUPFAM" id="SSF54928">
    <property type="entry name" value="RNA-binding domain, RBD"/>
    <property type="match status" value="1"/>
</dbReference>
<evidence type="ECO:0000256" key="8">
    <source>
        <dbReference type="PROSITE-ProRule" id="PRU00176"/>
    </source>
</evidence>
<dbReference type="PANTHER" id="PTHR45843:SF1">
    <property type="entry name" value="PEPTIDYL-PROLYL CIS-TRANS ISOMERASE-LIKE 4"/>
    <property type="match status" value="1"/>
</dbReference>
<organism evidence="12 13">
    <name type="scientific">Paragonimus westermani</name>
    <dbReference type="NCBI Taxonomy" id="34504"/>
    <lineage>
        <taxon>Eukaryota</taxon>
        <taxon>Metazoa</taxon>
        <taxon>Spiralia</taxon>
        <taxon>Lophotrochozoa</taxon>
        <taxon>Platyhelminthes</taxon>
        <taxon>Trematoda</taxon>
        <taxon>Digenea</taxon>
        <taxon>Plagiorchiida</taxon>
        <taxon>Troglotremata</taxon>
        <taxon>Troglotrematidae</taxon>
        <taxon>Paragonimus</taxon>
    </lineage>
</organism>
<evidence type="ECO:0000259" key="11">
    <source>
        <dbReference type="PROSITE" id="PS50102"/>
    </source>
</evidence>
<dbReference type="Pfam" id="PF00160">
    <property type="entry name" value="Pro_isomerase"/>
    <property type="match status" value="1"/>
</dbReference>
<dbReference type="GO" id="GO:0003755">
    <property type="term" value="F:peptidyl-prolyl cis-trans isomerase activity"/>
    <property type="evidence" value="ECO:0007669"/>
    <property type="project" value="UniProtKB-KW"/>
</dbReference>
<feature type="region of interest" description="Disordered" evidence="9">
    <location>
        <begin position="767"/>
        <end position="786"/>
    </location>
</feature>
<dbReference type="CDD" id="cd12235">
    <property type="entry name" value="RRM_PPIL4"/>
    <property type="match status" value="1"/>
</dbReference>
<evidence type="ECO:0000256" key="5">
    <source>
        <dbReference type="ARBA" id="ARBA00023110"/>
    </source>
</evidence>
<dbReference type="SMART" id="SM00360">
    <property type="entry name" value="RRM"/>
    <property type="match status" value="1"/>
</dbReference>
<dbReference type="FunFam" id="2.40.100.10:FF:000015">
    <property type="entry name" value="Peptidyl-prolyl cis-trans isomerase"/>
    <property type="match status" value="1"/>
</dbReference>
<sequence>MSVLLETSLGVLVIDLYIKERPKCSLNFIKLCQMKYYNFCIFHSVQKNLVAQTGDPTGTGRMGASVFEYVYGDQAKFFDAEKKPKISHTRRGLVSMVDNGHGQHGSQFFFTLADQLEYLDQKHTVFGQVAEGVEFLDHINEVYCDQDSRPFRNVRIHHTIVLDDPFENPKGLRFPDSPTRFPATLFGDLGAPRIEEDEELEEAVGLSPSQLNEYKAEQEAKTHAQLLTLIGDLPDADVKPPDNVLFVCRLNPVTNSEDLEIIFSRFGPIKSCEVIRDRRTNASLQYAFIEFENDSDCENAFLKMDKVVIDDRRIHVDFSQSVSKEWRRYKQQSAFPAALKDSQSSSRQHHGSLRQTEPYHRAHERSNSPPPKRTHHSKPNFHGGHSKRDQSPSACRRLPERFEEQKHKPLPGTDLDLVVSESDEDVSSSSSQSRIRKRKNRRHRHRSRSNDREKSRSVLQFLYEVHQQFDLERNSTETLLHPRDELTCFKLVLKEHEAVFDVDPLTLWPKLCRKRVYRENMDCSELDTLGNEVEDHLNAFNLVDRISLVRRVLVEFQNNLELKETLYNADYLVCSQLLDWFEVYAYSVLNVTYTTAFNSGIVGCVPNAPNPFLILSESRESVFLLEAVHPRLSAAVQKSRMSLDDAFLAVNQCIQAAGRALQKPLIGAINCPTDEEYDAVFTKTKIQEVADALCEKLRRLVSSGAMGLPCGDTPGRPLLHGGSLLGRAAFKLVRFLLVFCDECVEDFGDSDTEGEPTESQVLCSSARMRTPTGHPPVAPRTPTTTGQSDHLFRMLISPQTPLQLNAKLDGGRTEEVENDPQITGQRSPPDLTEAVTMPERPVFSRYQTDLDWSGATQSPLCKRPTLSIRSALSEWNDPECHSMPAWTDSRKLTENANLMECRSVFPF</sequence>
<feature type="compositionally biased region" description="Basic and acidic residues" evidence="9">
    <location>
        <begin position="397"/>
        <end position="407"/>
    </location>
</feature>
<dbReference type="InterPro" id="IPR035979">
    <property type="entry name" value="RBD_domain_sf"/>
</dbReference>
<evidence type="ECO:0000256" key="1">
    <source>
        <dbReference type="ARBA" id="ARBA00000971"/>
    </source>
</evidence>
<feature type="compositionally biased region" description="Basic and acidic residues" evidence="9">
    <location>
        <begin position="357"/>
        <end position="366"/>
    </location>
</feature>
<dbReference type="InterPro" id="IPR012677">
    <property type="entry name" value="Nucleotide-bd_a/b_plait_sf"/>
</dbReference>
<dbReference type="CDD" id="cd01921">
    <property type="entry name" value="cyclophilin_RRM"/>
    <property type="match status" value="1"/>
</dbReference>
<feature type="compositionally biased region" description="Basic residues" evidence="9">
    <location>
        <begin position="434"/>
        <end position="447"/>
    </location>
</feature>
<dbReference type="InterPro" id="IPR035538">
    <property type="entry name" value="Cyclophilin_PPIL4"/>
</dbReference>
<evidence type="ECO:0000256" key="4">
    <source>
        <dbReference type="ARBA" id="ARBA00022884"/>
    </source>
</evidence>
<keyword evidence="7" id="KW-0539">Nucleus</keyword>
<name>A0A8T0DMS5_9TREM</name>
<dbReference type="Gene3D" id="3.30.70.330">
    <property type="match status" value="1"/>
</dbReference>
<evidence type="ECO:0000256" key="3">
    <source>
        <dbReference type="ARBA" id="ARBA00013194"/>
    </source>
</evidence>
<comment type="catalytic activity">
    <reaction evidence="1">
        <text>[protein]-peptidylproline (omega=180) = [protein]-peptidylproline (omega=0)</text>
        <dbReference type="Rhea" id="RHEA:16237"/>
        <dbReference type="Rhea" id="RHEA-COMP:10747"/>
        <dbReference type="Rhea" id="RHEA-COMP:10748"/>
        <dbReference type="ChEBI" id="CHEBI:83833"/>
        <dbReference type="ChEBI" id="CHEBI:83834"/>
        <dbReference type="EC" id="5.2.1.8"/>
    </reaction>
</comment>
<evidence type="ECO:0000313" key="12">
    <source>
        <dbReference type="EMBL" id="KAF8569245.1"/>
    </source>
</evidence>
<dbReference type="GO" id="GO:0005634">
    <property type="term" value="C:nucleus"/>
    <property type="evidence" value="ECO:0007669"/>
    <property type="project" value="UniProtKB-SubCell"/>
</dbReference>
<keyword evidence="5" id="KW-0697">Rotamase</keyword>
<feature type="domain" description="RRM" evidence="11">
    <location>
        <begin position="243"/>
        <end position="321"/>
    </location>
</feature>